<dbReference type="AlphaFoldDB" id="A0AAV9XPB2"/>
<evidence type="ECO:0000256" key="3">
    <source>
        <dbReference type="ARBA" id="ARBA00005229"/>
    </source>
</evidence>
<dbReference type="GO" id="GO:0005737">
    <property type="term" value="C:cytoplasm"/>
    <property type="evidence" value="ECO:0007669"/>
    <property type="project" value="UniProtKB-SubCell"/>
</dbReference>
<dbReference type="Pfam" id="PF16815">
    <property type="entry name" value="HRI1"/>
    <property type="match status" value="1"/>
</dbReference>
<comment type="caution">
    <text evidence="7">The sequence shown here is derived from an EMBL/GenBank/DDBJ whole genome shotgun (WGS) entry which is preliminary data.</text>
</comment>
<keyword evidence="6" id="KW-0539">Nucleus</keyword>
<dbReference type="CDD" id="cd11692">
    <property type="entry name" value="HRI1_N_like"/>
    <property type="match status" value="1"/>
</dbReference>
<dbReference type="InterPro" id="IPR043047">
    <property type="entry name" value="Hri1_N_sf"/>
</dbReference>
<protein>
    <recommendedName>
        <fullName evidence="4">Protein HRI1</fullName>
    </recommendedName>
</protein>
<keyword evidence="8" id="KW-1185">Reference proteome</keyword>
<accession>A0AAV9XPB2</accession>
<comment type="subcellular location">
    <subcellularLocation>
        <location evidence="2">Cytoplasm</location>
    </subcellularLocation>
    <subcellularLocation>
        <location evidence="1">Nucleus</location>
    </subcellularLocation>
</comment>
<organism evidence="7 8">
    <name type="scientific">Orbilia ellipsospora</name>
    <dbReference type="NCBI Taxonomy" id="2528407"/>
    <lineage>
        <taxon>Eukaryota</taxon>
        <taxon>Fungi</taxon>
        <taxon>Dikarya</taxon>
        <taxon>Ascomycota</taxon>
        <taxon>Pezizomycotina</taxon>
        <taxon>Orbiliomycetes</taxon>
        <taxon>Orbiliales</taxon>
        <taxon>Orbiliaceae</taxon>
        <taxon>Orbilia</taxon>
    </lineage>
</organism>
<dbReference type="Proteomes" id="UP001365542">
    <property type="component" value="Unassembled WGS sequence"/>
</dbReference>
<evidence type="ECO:0000256" key="4">
    <source>
        <dbReference type="ARBA" id="ARBA00017063"/>
    </source>
</evidence>
<reference evidence="7 8" key="1">
    <citation type="submission" date="2019-10" db="EMBL/GenBank/DDBJ databases">
        <authorList>
            <person name="Palmer J.M."/>
        </authorList>
    </citation>
    <scope>NUCLEOTIDE SEQUENCE [LARGE SCALE GENOMIC DNA]</scope>
    <source>
        <strain evidence="7 8">TWF694</strain>
    </source>
</reference>
<dbReference type="GO" id="GO:0005634">
    <property type="term" value="C:nucleus"/>
    <property type="evidence" value="ECO:0007669"/>
    <property type="project" value="UniProtKB-SubCell"/>
</dbReference>
<evidence type="ECO:0000313" key="7">
    <source>
        <dbReference type="EMBL" id="KAK6542752.1"/>
    </source>
</evidence>
<proteinExistence type="inferred from homology"/>
<evidence type="ECO:0000313" key="8">
    <source>
        <dbReference type="Proteomes" id="UP001365542"/>
    </source>
</evidence>
<dbReference type="InterPro" id="IPR031818">
    <property type="entry name" value="Hri1"/>
</dbReference>
<comment type="similarity">
    <text evidence="3">Belongs to the HRI1 family.</text>
</comment>
<evidence type="ECO:0000256" key="5">
    <source>
        <dbReference type="ARBA" id="ARBA00022490"/>
    </source>
</evidence>
<dbReference type="InterPro" id="IPR038744">
    <property type="entry name" value="Hri1_N"/>
</dbReference>
<keyword evidence="5" id="KW-0963">Cytoplasm</keyword>
<dbReference type="EMBL" id="JAVHJO010000002">
    <property type="protein sequence ID" value="KAK6542752.1"/>
    <property type="molecule type" value="Genomic_DNA"/>
</dbReference>
<evidence type="ECO:0000256" key="2">
    <source>
        <dbReference type="ARBA" id="ARBA00004496"/>
    </source>
</evidence>
<gene>
    <name evidence="7" type="ORF">TWF694_006693</name>
</gene>
<sequence>MSISTRISIAWGPSFTHSEPTDTLVLTAKTYFVDQRLLKPDNPSTPQSVSWAFAGTSTSHPVPDTPNHRRGVWTHLVSSVPFAKGEKPSDEGILCPHPDHPNDPEVWLETGSMVNPETGIVTEYEEVWRDRQPDVGSEVTVWEYGDDETGPENRGFLAVVGEHALGVGRVDGAFWTWRALKNGEAGDWRVVFEVYEGTGGRKGFKLLEFQLEKAIPGITKVEDENKVVTWTCREAWAVKE</sequence>
<evidence type="ECO:0000256" key="6">
    <source>
        <dbReference type="ARBA" id="ARBA00023242"/>
    </source>
</evidence>
<name>A0AAV9XPB2_9PEZI</name>
<dbReference type="Gene3D" id="2.40.128.320">
    <property type="entry name" value="Protein HRI1, N-terminal domain"/>
    <property type="match status" value="1"/>
</dbReference>
<evidence type="ECO:0000256" key="1">
    <source>
        <dbReference type="ARBA" id="ARBA00004123"/>
    </source>
</evidence>